<name>A0A846WVA1_9ACTN</name>
<sequence>MPTDPLTLGQQLVAVLEGGHRTATYKLAVMVALLDLAVESVPDDPGAAVSIDLDDLTERVMALYWTQLRPLDEKSHVILRQSNDGRGVVFSQLTALRAASTTARLRQIPIESAKMAVPQEYQAAQSAIKKNLVRYPLKLLQRVGTGTYECFLYDDSWLGTDSTRVIDAHGNQIELFPGVCHTLARLAPLVKPAFQLAWVDDVRRMNREVLGDEPDIAAHLFGTERVSLARPAEVLADHFGNDCFYCNARLRAGRHVDHVLPWSRVGIDGLTNLVLACQSCNTSKSDLLPAPTHVTRALDRGRSVLDSLAETIYWPSQFDRVVSASHGLYSTQPSTTPTWYAPKRIEPLQRGDFRWTDARF</sequence>
<dbReference type="RefSeq" id="WP_006372036.1">
    <property type="nucleotide sequence ID" value="NZ_CP073075.1"/>
</dbReference>
<dbReference type="InterPro" id="IPR003615">
    <property type="entry name" value="HNH_nuc"/>
</dbReference>
<dbReference type="Pfam" id="PF01844">
    <property type="entry name" value="HNH"/>
    <property type="match status" value="1"/>
</dbReference>
<organism evidence="2 3">
    <name type="scientific">Gordonia polyisoprenivorans</name>
    <dbReference type="NCBI Taxonomy" id="84595"/>
    <lineage>
        <taxon>Bacteria</taxon>
        <taxon>Bacillati</taxon>
        <taxon>Actinomycetota</taxon>
        <taxon>Actinomycetes</taxon>
        <taxon>Mycobacteriales</taxon>
        <taxon>Gordoniaceae</taxon>
        <taxon>Gordonia</taxon>
    </lineage>
</organism>
<dbReference type="InterPro" id="IPR002711">
    <property type="entry name" value="HNH"/>
</dbReference>
<dbReference type="Proteomes" id="UP000563898">
    <property type="component" value="Unassembled WGS sequence"/>
</dbReference>
<evidence type="ECO:0000313" key="2">
    <source>
        <dbReference type="EMBL" id="NKY04977.1"/>
    </source>
</evidence>
<dbReference type="GO" id="GO:0003676">
    <property type="term" value="F:nucleic acid binding"/>
    <property type="evidence" value="ECO:0007669"/>
    <property type="project" value="InterPro"/>
</dbReference>
<protein>
    <submittedName>
        <fullName evidence="2">HNH endonuclease</fullName>
    </submittedName>
</protein>
<evidence type="ECO:0000313" key="3">
    <source>
        <dbReference type="Proteomes" id="UP000563898"/>
    </source>
</evidence>
<feature type="domain" description="HNH nuclease" evidence="1">
    <location>
        <begin position="230"/>
        <end position="282"/>
    </location>
</feature>
<comment type="caution">
    <text evidence="2">The sequence shown here is derived from an EMBL/GenBank/DDBJ whole genome shotgun (WGS) entry which is preliminary data.</text>
</comment>
<keyword evidence="2" id="KW-0255">Endonuclease</keyword>
<dbReference type="Gene3D" id="1.10.30.50">
    <property type="match status" value="1"/>
</dbReference>
<reference evidence="2 3" key="1">
    <citation type="submission" date="2020-04" db="EMBL/GenBank/DDBJ databases">
        <title>MicrobeNet Type strains.</title>
        <authorList>
            <person name="Nicholson A.C."/>
        </authorList>
    </citation>
    <scope>NUCLEOTIDE SEQUENCE [LARGE SCALE GENOMIC DNA]</scope>
    <source>
        <strain evidence="2 3">ATCC BAA-14</strain>
    </source>
</reference>
<proteinExistence type="predicted"/>
<dbReference type="SMART" id="SM00507">
    <property type="entry name" value="HNHc"/>
    <property type="match status" value="1"/>
</dbReference>
<evidence type="ECO:0000259" key="1">
    <source>
        <dbReference type="SMART" id="SM00507"/>
    </source>
</evidence>
<dbReference type="EMBL" id="JAAXPC010000026">
    <property type="protein sequence ID" value="NKY04977.1"/>
    <property type="molecule type" value="Genomic_DNA"/>
</dbReference>
<dbReference type="GO" id="GO:0008270">
    <property type="term" value="F:zinc ion binding"/>
    <property type="evidence" value="ECO:0007669"/>
    <property type="project" value="InterPro"/>
</dbReference>
<dbReference type="GO" id="GO:0004519">
    <property type="term" value="F:endonuclease activity"/>
    <property type="evidence" value="ECO:0007669"/>
    <property type="project" value="UniProtKB-KW"/>
</dbReference>
<keyword evidence="2" id="KW-0540">Nuclease</keyword>
<accession>A0A846WVA1</accession>
<keyword evidence="2" id="KW-0378">Hydrolase</keyword>
<dbReference type="AlphaFoldDB" id="A0A846WVA1"/>
<dbReference type="CDD" id="cd00085">
    <property type="entry name" value="HNHc"/>
    <property type="match status" value="1"/>
</dbReference>
<gene>
    <name evidence="2" type="ORF">HGA05_25790</name>
</gene>